<protein>
    <recommendedName>
        <fullName evidence="6">Mid2 domain-containing protein</fullName>
    </recommendedName>
</protein>
<comment type="caution">
    <text evidence="4">The sequence shown here is derived from an EMBL/GenBank/DDBJ whole genome shotgun (WGS) entry which is preliminary data.</text>
</comment>
<feature type="compositionally biased region" description="Pro residues" evidence="1">
    <location>
        <begin position="522"/>
        <end position="532"/>
    </location>
</feature>
<keyword evidence="5" id="KW-1185">Reference proteome</keyword>
<evidence type="ECO:0000256" key="2">
    <source>
        <dbReference type="SAM" id="Phobius"/>
    </source>
</evidence>
<feature type="region of interest" description="Disordered" evidence="1">
    <location>
        <begin position="511"/>
        <end position="552"/>
    </location>
</feature>
<evidence type="ECO:0000256" key="1">
    <source>
        <dbReference type="SAM" id="MobiDB-lite"/>
    </source>
</evidence>
<dbReference type="AlphaFoldDB" id="A0AAE1IB82"/>
<keyword evidence="2" id="KW-0472">Membrane</keyword>
<organism evidence="4 5">
    <name type="scientific">Trichoderma aggressivum f. europaeum</name>
    <dbReference type="NCBI Taxonomy" id="173218"/>
    <lineage>
        <taxon>Eukaryota</taxon>
        <taxon>Fungi</taxon>
        <taxon>Dikarya</taxon>
        <taxon>Ascomycota</taxon>
        <taxon>Pezizomycotina</taxon>
        <taxon>Sordariomycetes</taxon>
        <taxon>Hypocreomycetidae</taxon>
        <taxon>Hypocreales</taxon>
        <taxon>Hypocreaceae</taxon>
        <taxon>Trichoderma</taxon>
    </lineage>
</organism>
<dbReference type="GeneID" id="87921344"/>
<evidence type="ECO:0000313" key="4">
    <source>
        <dbReference type="EMBL" id="KAK4069983.1"/>
    </source>
</evidence>
<name>A0AAE1IB82_9HYPO</name>
<dbReference type="EMBL" id="JAWRVG010000027">
    <property type="protein sequence ID" value="KAK4069983.1"/>
    <property type="molecule type" value="Genomic_DNA"/>
</dbReference>
<keyword evidence="3" id="KW-0732">Signal</keyword>
<feature type="compositionally biased region" description="Low complexity" evidence="1">
    <location>
        <begin position="533"/>
        <end position="548"/>
    </location>
</feature>
<keyword evidence="2" id="KW-0812">Transmembrane</keyword>
<gene>
    <name evidence="4" type="ORF">Triagg1_6778</name>
</gene>
<feature type="transmembrane region" description="Helical" evidence="2">
    <location>
        <begin position="559"/>
        <end position="584"/>
    </location>
</feature>
<dbReference type="Proteomes" id="UP001273209">
    <property type="component" value="Unassembled WGS sequence"/>
</dbReference>
<sequence length="622" mass="66607">MALRLFLLLGWLCVLLPFAASSELVVRNLPGKTSDETVHEVRRRLANRVKRAGTNVIFDNSTSFSLGLDGVTIFKYPFLDDSPATVTIICTKCYVKGQASAKLTAQGEFNVSSAIGQAKDSFENTFNNLTHWAKDFAEDVLDNFTITDIVDIEDTFNKVKDIHPPPIDLNLGLKLPEYNVAVNLTDLEIYMEIDTILAASMTYTFNIYQSKTIVGVALDDDLLLGAVFSIDLIFSVDSEIDIRSGFHVRFDNIVTQIALFSEETSKIDFDGGKIAFLPVTIQYGQVILKAILRVEARIGIAFEAFLDTLHVDSKFLGPLKVGAGVEARIYANVAEFITNITLSEVDSLTKRDDDDSDDGDDNCQLTIDQGFTFGIGAAAGASVELLGNTWGPSPETEIPLFYTTLAAACITSKSSPPTIVTTTAASTQTSSAPKKRADGPSVTSTVITETQSATVCISSGLINCPASLQSVQRTVITKTLTSTITPGVSVAWTTGPASTFQTVDFQDDAVTMTSSSGKPKSYTPPPPPPPPTNTSSPTGSGTDDPSTGENSGKHRVSNAVIIGVSVGLGVPVLLAAIGAFIYFFRRHRKAPSTLLTAETSYVGTKAQPVVATYAPVRPEDDS</sequence>
<feature type="chain" id="PRO_5042153381" description="Mid2 domain-containing protein" evidence="3">
    <location>
        <begin position="22"/>
        <end position="622"/>
    </location>
</feature>
<evidence type="ECO:0000256" key="3">
    <source>
        <dbReference type="SAM" id="SignalP"/>
    </source>
</evidence>
<feature type="signal peptide" evidence="3">
    <location>
        <begin position="1"/>
        <end position="21"/>
    </location>
</feature>
<evidence type="ECO:0008006" key="6">
    <source>
        <dbReference type="Google" id="ProtNLM"/>
    </source>
</evidence>
<keyword evidence="2" id="KW-1133">Transmembrane helix</keyword>
<reference evidence="4" key="1">
    <citation type="submission" date="2023-11" db="EMBL/GenBank/DDBJ databases">
        <title>The genome sequences of three competitors of mushroom-forming fungi.</title>
        <authorList>
            <person name="Beijen E."/>
            <person name="Ohm R.A."/>
        </authorList>
    </citation>
    <scope>NUCLEOTIDE SEQUENCE</scope>
    <source>
        <strain evidence="4">CBS 100526</strain>
    </source>
</reference>
<accession>A0AAE1IB82</accession>
<dbReference type="RefSeq" id="XP_062754394.1">
    <property type="nucleotide sequence ID" value="XM_062901440.1"/>
</dbReference>
<evidence type="ECO:0000313" key="5">
    <source>
        <dbReference type="Proteomes" id="UP001273209"/>
    </source>
</evidence>
<proteinExistence type="predicted"/>